<feature type="domain" description="Mur ligase central" evidence="10">
    <location>
        <begin position="120"/>
        <end position="299"/>
    </location>
</feature>
<proteinExistence type="inferred from homology"/>
<dbReference type="RefSeq" id="WP_068593319.1">
    <property type="nucleotide sequence ID" value="NZ_LRXL01000052.1"/>
</dbReference>
<dbReference type="SUPFAM" id="SSF51984">
    <property type="entry name" value="MurCD N-terminal domain"/>
    <property type="match status" value="1"/>
</dbReference>
<evidence type="ECO:0000313" key="11">
    <source>
        <dbReference type="EMBL" id="OAB76062.1"/>
    </source>
</evidence>
<gene>
    <name evidence="7" type="primary">murD</name>
    <name evidence="11" type="ORF">ULVI_13460</name>
</gene>
<keyword evidence="5 7" id="KW-0547">Nucleotide-binding</keyword>
<keyword evidence="7 8" id="KW-0131">Cell cycle</keyword>
<dbReference type="InterPro" id="IPR036615">
    <property type="entry name" value="Mur_ligase_C_dom_sf"/>
</dbReference>
<dbReference type="STRING" id="1763537.ULVI_13460"/>
<dbReference type="SUPFAM" id="SSF53623">
    <property type="entry name" value="MurD-like peptide ligases, catalytic domain"/>
    <property type="match status" value="1"/>
</dbReference>
<dbReference type="GO" id="GO:0051301">
    <property type="term" value="P:cell division"/>
    <property type="evidence" value="ECO:0007669"/>
    <property type="project" value="UniProtKB-KW"/>
</dbReference>
<keyword evidence="7 8" id="KW-0961">Cell wall biogenesis/degradation</keyword>
<dbReference type="Gene3D" id="3.40.1190.10">
    <property type="entry name" value="Mur-like, catalytic domain"/>
    <property type="match status" value="1"/>
</dbReference>
<keyword evidence="4 7" id="KW-0436">Ligase</keyword>
<keyword evidence="3 7" id="KW-0963">Cytoplasm</keyword>
<dbReference type="Pfam" id="PF02875">
    <property type="entry name" value="Mur_ligase_C"/>
    <property type="match status" value="1"/>
</dbReference>
<dbReference type="GO" id="GO:0005737">
    <property type="term" value="C:cytoplasm"/>
    <property type="evidence" value="ECO:0007669"/>
    <property type="project" value="UniProtKB-SubCell"/>
</dbReference>
<dbReference type="NCBIfam" id="TIGR01087">
    <property type="entry name" value="murD"/>
    <property type="match status" value="1"/>
</dbReference>
<evidence type="ECO:0000256" key="7">
    <source>
        <dbReference type="HAMAP-Rule" id="MF_00639"/>
    </source>
</evidence>
<accession>A0A167F0G9</accession>
<keyword evidence="7 8" id="KW-0573">Peptidoglycan synthesis</keyword>
<comment type="similarity">
    <text evidence="7">Belongs to the MurCDEF family.</text>
</comment>
<evidence type="ECO:0000313" key="12">
    <source>
        <dbReference type="Proteomes" id="UP000077013"/>
    </source>
</evidence>
<evidence type="ECO:0000256" key="6">
    <source>
        <dbReference type="ARBA" id="ARBA00022840"/>
    </source>
</evidence>
<protein>
    <recommendedName>
        <fullName evidence="7 8">UDP-N-acetylmuramoylalanine--D-glutamate ligase</fullName>
        <ecNumber evidence="7 8">6.3.2.9</ecNumber>
    </recommendedName>
    <alternativeName>
        <fullName evidence="7">D-glutamic acid-adding enzyme</fullName>
    </alternativeName>
    <alternativeName>
        <fullName evidence="7">UDP-N-acetylmuramoyl-L-alanyl-D-glutamate synthetase</fullName>
    </alternativeName>
</protein>
<dbReference type="OrthoDB" id="9809796at2"/>
<feature type="binding site" evidence="7">
    <location>
        <begin position="122"/>
        <end position="128"/>
    </location>
    <ligand>
        <name>ATP</name>
        <dbReference type="ChEBI" id="CHEBI:30616"/>
    </ligand>
</feature>
<dbReference type="InterPro" id="IPR013221">
    <property type="entry name" value="Mur_ligase_cen"/>
</dbReference>
<dbReference type="GO" id="GO:0008764">
    <property type="term" value="F:UDP-N-acetylmuramoylalanine-D-glutamate ligase activity"/>
    <property type="evidence" value="ECO:0007669"/>
    <property type="project" value="UniProtKB-UniRule"/>
</dbReference>
<comment type="pathway">
    <text evidence="2 7 8">Cell wall biogenesis; peptidoglycan biosynthesis.</text>
</comment>
<dbReference type="InterPro" id="IPR004101">
    <property type="entry name" value="Mur_ligase_C"/>
</dbReference>
<dbReference type="AlphaFoldDB" id="A0A167F0G9"/>
<dbReference type="GO" id="GO:0008360">
    <property type="term" value="P:regulation of cell shape"/>
    <property type="evidence" value="ECO:0007669"/>
    <property type="project" value="UniProtKB-KW"/>
</dbReference>
<dbReference type="GO" id="GO:0071555">
    <property type="term" value="P:cell wall organization"/>
    <property type="evidence" value="ECO:0007669"/>
    <property type="project" value="UniProtKB-KW"/>
</dbReference>
<keyword evidence="12" id="KW-1185">Reference proteome</keyword>
<keyword evidence="7 8" id="KW-0133">Cell shape</keyword>
<dbReference type="PANTHER" id="PTHR43692:SF1">
    <property type="entry name" value="UDP-N-ACETYLMURAMOYLALANINE--D-GLUTAMATE LIGASE"/>
    <property type="match status" value="1"/>
</dbReference>
<dbReference type="Gene3D" id="3.90.190.20">
    <property type="entry name" value="Mur ligase, C-terminal domain"/>
    <property type="match status" value="1"/>
</dbReference>
<dbReference type="Pfam" id="PF08245">
    <property type="entry name" value="Mur_ligase_M"/>
    <property type="match status" value="1"/>
</dbReference>
<dbReference type="UniPathway" id="UPA00219"/>
<evidence type="ECO:0000259" key="10">
    <source>
        <dbReference type="Pfam" id="PF08245"/>
    </source>
</evidence>
<keyword evidence="6 7" id="KW-0067">ATP-binding</keyword>
<organism evidence="11 12">
    <name type="scientific">Cochleicola gelatinilyticus</name>
    <dbReference type="NCBI Taxonomy" id="1763537"/>
    <lineage>
        <taxon>Bacteria</taxon>
        <taxon>Pseudomonadati</taxon>
        <taxon>Bacteroidota</taxon>
        <taxon>Flavobacteriia</taxon>
        <taxon>Flavobacteriales</taxon>
        <taxon>Flavobacteriaceae</taxon>
        <taxon>Cochleicola</taxon>
    </lineage>
</organism>
<dbReference type="Pfam" id="PF21377">
    <property type="entry name" value="MurD_N"/>
    <property type="match status" value="1"/>
</dbReference>
<comment type="caution">
    <text evidence="11">The sequence shown here is derived from an EMBL/GenBank/DDBJ whole genome shotgun (WGS) entry which is preliminary data.</text>
</comment>
<comment type="catalytic activity">
    <reaction evidence="7 8">
        <text>UDP-N-acetyl-alpha-D-muramoyl-L-alanine + D-glutamate + ATP = UDP-N-acetyl-alpha-D-muramoyl-L-alanyl-D-glutamate + ADP + phosphate + H(+)</text>
        <dbReference type="Rhea" id="RHEA:16429"/>
        <dbReference type="ChEBI" id="CHEBI:15378"/>
        <dbReference type="ChEBI" id="CHEBI:29986"/>
        <dbReference type="ChEBI" id="CHEBI:30616"/>
        <dbReference type="ChEBI" id="CHEBI:43474"/>
        <dbReference type="ChEBI" id="CHEBI:83898"/>
        <dbReference type="ChEBI" id="CHEBI:83900"/>
        <dbReference type="ChEBI" id="CHEBI:456216"/>
        <dbReference type="EC" id="6.3.2.9"/>
    </reaction>
</comment>
<dbReference type="InterPro" id="IPR036565">
    <property type="entry name" value="Mur-like_cat_sf"/>
</dbReference>
<evidence type="ECO:0000256" key="4">
    <source>
        <dbReference type="ARBA" id="ARBA00022598"/>
    </source>
</evidence>
<dbReference type="Gene3D" id="3.40.50.720">
    <property type="entry name" value="NAD(P)-binding Rossmann-like Domain"/>
    <property type="match status" value="1"/>
</dbReference>
<dbReference type="EC" id="6.3.2.9" evidence="7 8"/>
<dbReference type="GO" id="GO:0005524">
    <property type="term" value="F:ATP binding"/>
    <property type="evidence" value="ECO:0007669"/>
    <property type="project" value="UniProtKB-UniRule"/>
</dbReference>
<dbReference type="GO" id="GO:0009252">
    <property type="term" value="P:peptidoglycan biosynthetic process"/>
    <property type="evidence" value="ECO:0007669"/>
    <property type="project" value="UniProtKB-UniRule"/>
</dbReference>
<evidence type="ECO:0000256" key="2">
    <source>
        <dbReference type="ARBA" id="ARBA00004752"/>
    </source>
</evidence>
<name>A0A167F0G9_9FLAO</name>
<keyword evidence="7 8" id="KW-0132">Cell division</keyword>
<comment type="subcellular location">
    <subcellularLocation>
        <location evidence="1 7 8">Cytoplasm</location>
    </subcellularLocation>
</comment>
<dbReference type="Proteomes" id="UP000077013">
    <property type="component" value="Unassembled WGS sequence"/>
</dbReference>
<evidence type="ECO:0000256" key="8">
    <source>
        <dbReference type="RuleBase" id="RU003664"/>
    </source>
</evidence>
<dbReference type="PANTHER" id="PTHR43692">
    <property type="entry name" value="UDP-N-ACETYLMURAMOYLALANINE--D-GLUTAMATE LIGASE"/>
    <property type="match status" value="1"/>
</dbReference>
<evidence type="ECO:0000256" key="3">
    <source>
        <dbReference type="ARBA" id="ARBA00022490"/>
    </source>
</evidence>
<dbReference type="InterPro" id="IPR005762">
    <property type="entry name" value="MurD"/>
</dbReference>
<evidence type="ECO:0000256" key="1">
    <source>
        <dbReference type="ARBA" id="ARBA00004496"/>
    </source>
</evidence>
<dbReference type="EMBL" id="LRXL01000052">
    <property type="protein sequence ID" value="OAB76062.1"/>
    <property type="molecule type" value="Genomic_DNA"/>
</dbReference>
<reference evidence="11 12" key="1">
    <citation type="submission" date="2016-02" db="EMBL/GenBank/DDBJ databases">
        <title>Ulvibacter sp. LPB0005, isolated from Thais luteostoma.</title>
        <authorList>
            <person name="Shin S.-K."/>
            <person name="Yi H."/>
        </authorList>
    </citation>
    <scope>NUCLEOTIDE SEQUENCE [LARGE SCALE GENOMIC DNA]</scope>
    <source>
        <strain evidence="11 12">LPB0005</strain>
    </source>
</reference>
<sequence length="457" mass="50972">MKESNIANRNSEIKHRLVILGAGESGVGTAILGIQKNYEVFVSDFGKIKETYKQVLIHHEIEWEEKGHSEEKILSADVVMKSPGIPDTASIIVKLKANNVKVVSEIEFASQYTDATIIGITGSNGKTTTATLTYELLKQGGLHVALGGNIGKSFAQQIAETKYDYSVLELSSFQLDGIETFKPHIAVLTNLSPDHLDRYEYEYSKYIASKFRIVMNQTEDDYFIYDGDDVEIQKWLSENTIRSQKLPFSLVNKVEKGAYIENEQIHIITDNTTHTMPIATLGLQGKHNTKNAMAASTVATLLKIRKATIRESLEHFQGVEHRLEKVLKINNVMYINDSKATNVNATFYALDSMSTPTVWIVGGVDKGNNYAELLPLVNEKVKAIICLGIDNSKITQAFGNVVDMMVETQSMEQAIQVAYRIAEKGDSVLLSPACASFDLFESYEDRGRQFKEAVRHL</sequence>
<feature type="domain" description="Mur ligase C-terminal" evidence="9">
    <location>
        <begin position="321"/>
        <end position="434"/>
    </location>
</feature>
<dbReference type="SUPFAM" id="SSF53244">
    <property type="entry name" value="MurD-like peptide ligases, peptide-binding domain"/>
    <property type="match status" value="1"/>
</dbReference>
<evidence type="ECO:0000256" key="5">
    <source>
        <dbReference type="ARBA" id="ARBA00022741"/>
    </source>
</evidence>
<evidence type="ECO:0000259" key="9">
    <source>
        <dbReference type="Pfam" id="PF02875"/>
    </source>
</evidence>
<comment type="function">
    <text evidence="7 8">Cell wall formation. Catalyzes the addition of glutamate to the nucleotide precursor UDP-N-acetylmuramoyl-L-alanine (UMA).</text>
</comment>
<dbReference type="HAMAP" id="MF_00639">
    <property type="entry name" value="MurD"/>
    <property type="match status" value="1"/>
</dbReference>